<accession>A0ABV6DM17</accession>
<organism evidence="1 2">
    <name type="scientific">Paenibacillus chartarius</name>
    <dbReference type="NCBI Taxonomy" id="747481"/>
    <lineage>
        <taxon>Bacteria</taxon>
        <taxon>Bacillati</taxon>
        <taxon>Bacillota</taxon>
        <taxon>Bacilli</taxon>
        <taxon>Bacillales</taxon>
        <taxon>Paenibacillaceae</taxon>
        <taxon>Paenibacillus</taxon>
    </lineage>
</organism>
<name>A0ABV6DM17_9BACL</name>
<dbReference type="RefSeq" id="WP_377471012.1">
    <property type="nucleotide sequence ID" value="NZ_JBHLWN010000060.1"/>
</dbReference>
<reference evidence="1 2" key="1">
    <citation type="submission" date="2024-09" db="EMBL/GenBank/DDBJ databases">
        <authorList>
            <person name="Sun Q."/>
            <person name="Mori K."/>
        </authorList>
    </citation>
    <scope>NUCLEOTIDE SEQUENCE [LARGE SCALE GENOMIC DNA]</scope>
    <source>
        <strain evidence="1 2">CCM 7759</strain>
    </source>
</reference>
<comment type="caution">
    <text evidence="1">The sequence shown here is derived from an EMBL/GenBank/DDBJ whole genome shotgun (WGS) entry which is preliminary data.</text>
</comment>
<dbReference type="Proteomes" id="UP001589776">
    <property type="component" value="Unassembled WGS sequence"/>
</dbReference>
<keyword evidence="2" id="KW-1185">Reference proteome</keyword>
<sequence length="107" mass="12698">MNKPTDLLKDRYYITLEIQTNTKYGKPEIRQIPMLKQRGQKPTLGDYAILLKNEFDTDFEIRDIIKMMYKPLDNNTSIIAVYIMRSVYDETYHRPQMASNLLSAKFK</sequence>
<proteinExistence type="predicted"/>
<protein>
    <submittedName>
        <fullName evidence="1">Uncharacterized protein</fullName>
    </submittedName>
</protein>
<evidence type="ECO:0000313" key="1">
    <source>
        <dbReference type="EMBL" id="MFC0213689.1"/>
    </source>
</evidence>
<gene>
    <name evidence="1" type="ORF">ACFFK0_14690</name>
</gene>
<evidence type="ECO:0000313" key="2">
    <source>
        <dbReference type="Proteomes" id="UP001589776"/>
    </source>
</evidence>
<dbReference type="EMBL" id="JBHLWN010000060">
    <property type="protein sequence ID" value="MFC0213689.1"/>
    <property type="molecule type" value="Genomic_DNA"/>
</dbReference>